<accession>X0TPV7</accession>
<dbReference type="EMBL" id="BARS01019859">
    <property type="protein sequence ID" value="GAF95553.1"/>
    <property type="molecule type" value="Genomic_DNA"/>
</dbReference>
<feature type="non-terminal residue" evidence="1">
    <location>
        <position position="1"/>
    </location>
</feature>
<dbReference type="AlphaFoldDB" id="X0TPV7"/>
<evidence type="ECO:0000313" key="1">
    <source>
        <dbReference type="EMBL" id="GAF95553.1"/>
    </source>
</evidence>
<reference evidence="1" key="1">
    <citation type="journal article" date="2014" name="Front. Microbiol.">
        <title>High frequency of phylogenetically diverse reductive dehalogenase-homologous genes in deep subseafloor sedimentary metagenomes.</title>
        <authorList>
            <person name="Kawai M."/>
            <person name="Futagami T."/>
            <person name="Toyoda A."/>
            <person name="Takaki Y."/>
            <person name="Nishi S."/>
            <person name="Hori S."/>
            <person name="Arai W."/>
            <person name="Tsubouchi T."/>
            <person name="Morono Y."/>
            <person name="Uchiyama I."/>
            <person name="Ito T."/>
            <person name="Fujiyama A."/>
            <person name="Inagaki F."/>
            <person name="Takami H."/>
        </authorList>
    </citation>
    <scope>NUCLEOTIDE SEQUENCE</scope>
    <source>
        <strain evidence="1">Expedition CK06-06</strain>
    </source>
</reference>
<proteinExistence type="predicted"/>
<protein>
    <submittedName>
        <fullName evidence="1">Uncharacterized protein</fullName>
    </submittedName>
</protein>
<gene>
    <name evidence="1" type="ORF">S01H1_32110</name>
</gene>
<name>X0TPV7_9ZZZZ</name>
<comment type="caution">
    <text evidence="1">The sequence shown here is derived from an EMBL/GenBank/DDBJ whole genome shotgun (WGS) entry which is preliminary data.</text>
</comment>
<organism evidence="1">
    <name type="scientific">marine sediment metagenome</name>
    <dbReference type="NCBI Taxonomy" id="412755"/>
    <lineage>
        <taxon>unclassified sequences</taxon>
        <taxon>metagenomes</taxon>
        <taxon>ecological metagenomes</taxon>
    </lineage>
</organism>
<sequence length="58" mass="6833">TTKRMNEFKDIGDIKSETANITSFITTYCPDAYWILKFFGKKQRSKHKLVGMCELLRE</sequence>